<dbReference type="GeneID" id="79177686"/>
<dbReference type="Proteomes" id="UP000011866">
    <property type="component" value="Chromosome"/>
</dbReference>
<dbReference type="InterPro" id="IPR046357">
    <property type="entry name" value="PPIase_dom_sf"/>
</dbReference>
<dbReference type="RefSeq" id="WP_015488048.1">
    <property type="nucleotide sequence ID" value="NC_020888.1"/>
</dbReference>
<keyword evidence="1" id="KW-0697">Rotamase</keyword>
<dbReference type="InterPro" id="IPR000297">
    <property type="entry name" value="PPIase_PpiC"/>
</dbReference>
<dbReference type="SUPFAM" id="SSF54534">
    <property type="entry name" value="FKBP-like"/>
    <property type="match status" value="1"/>
</dbReference>
<dbReference type="STRING" id="187493.CN03_03730"/>
<dbReference type="KEGG" id="tol:TOL_2942"/>
<dbReference type="AlphaFoldDB" id="M5DVM5"/>
<keyword evidence="4" id="KW-1185">Reference proteome</keyword>
<dbReference type="Gene3D" id="3.10.50.40">
    <property type="match status" value="1"/>
</dbReference>
<feature type="domain" description="PpiC" evidence="2">
    <location>
        <begin position="1"/>
        <end position="91"/>
    </location>
</feature>
<dbReference type="eggNOG" id="COG0760">
    <property type="taxonomic scope" value="Bacteria"/>
</dbReference>
<gene>
    <name evidence="3" type="ORF">TOL_2942</name>
</gene>
<protein>
    <submittedName>
        <fullName evidence="3">PpiC-type peptidyl-prolyl cis-trans isomerase</fullName>
    </submittedName>
</protein>
<sequence length="109" mass="11620">MTTVALHHILLKSPLLAQDIINELAIGASFEDLASNHSACPSKNRKGFAGQHEVDQLPEALYQALTAADGSQTYLGPIATRYGYHIVKAPVPPLSGRTRVDDPDATAAE</sequence>
<name>M5DVM5_9GAMM</name>
<dbReference type="HOGENOM" id="CLU_090028_6_1_6"/>
<organism evidence="3 4">
    <name type="scientific">Thalassolituus oleivorans MIL-1</name>
    <dbReference type="NCBI Taxonomy" id="1298593"/>
    <lineage>
        <taxon>Bacteria</taxon>
        <taxon>Pseudomonadati</taxon>
        <taxon>Pseudomonadota</taxon>
        <taxon>Gammaproteobacteria</taxon>
        <taxon>Oceanospirillales</taxon>
        <taxon>Oceanospirillaceae</taxon>
        <taxon>Thalassolituus</taxon>
    </lineage>
</organism>
<dbReference type="PROSITE" id="PS50198">
    <property type="entry name" value="PPIC_PPIASE_2"/>
    <property type="match status" value="1"/>
</dbReference>
<evidence type="ECO:0000313" key="3">
    <source>
        <dbReference type="EMBL" id="CCU73338.1"/>
    </source>
</evidence>
<evidence type="ECO:0000259" key="2">
    <source>
        <dbReference type="PROSITE" id="PS50198"/>
    </source>
</evidence>
<reference evidence="3 4" key="1">
    <citation type="journal article" date="2013" name="Genome Announc.">
        <title>Genome Sequence of Thalassolituus oleivorans MIL-1 (DSM 14913T).</title>
        <authorList>
            <person name="Golyshin P.N."/>
            <person name="Werner J."/>
            <person name="Chernikova T.N."/>
            <person name="Tran H."/>
            <person name="Ferrer M."/>
            <person name="Yakimov M.M."/>
            <person name="Teeling H."/>
            <person name="Golyshina O.V."/>
        </authorList>
    </citation>
    <scope>NUCLEOTIDE SEQUENCE [LARGE SCALE GENOMIC DNA]</scope>
    <source>
        <strain evidence="3 4">MIL-1</strain>
    </source>
</reference>
<dbReference type="GO" id="GO:0003755">
    <property type="term" value="F:peptidyl-prolyl cis-trans isomerase activity"/>
    <property type="evidence" value="ECO:0007669"/>
    <property type="project" value="UniProtKB-KW"/>
</dbReference>
<keyword evidence="1 3" id="KW-0413">Isomerase</keyword>
<proteinExistence type="predicted"/>
<dbReference type="EMBL" id="HF680312">
    <property type="protein sequence ID" value="CCU73338.1"/>
    <property type="molecule type" value="Genomic_DNA"/>
</dbReference>
<dbReference type="Pfam" id="PF00639">
    <property type="entry name" value="Rotamase"/>
    <property type="match status" value="1"/>
</dbReference>
<evidence type="ECO:0000313" key="4">
    <source>
        <dbReference type="Proteomes" id="UP000011866"/>
    </source>
</evidence>
<accession>M5DVM5</accession>
<evidence type="ECO:0000256" key="1">
    <source>
        <dbReference type="PROSITE-ProRule" id="PRU00278"/>
    </source>
</evidence>